<dbReference type="InterPro" id="IPR005522">
    <property type="entry name" value="IPK"/>
</dbReference>
<dbReference type="Proteomes" id="UP000091926">
    <property type="component" value="Chromosome"/>
</dbReference>
<feature type="region of interest" description="Disordered" evidence="3">
    <location>
        <begin position="1"/>
        <end position="22"/>
    </location>
</feature>
<evidence type="ECO:0000256" key="2">
    <source>
        <dbReference type="ARBA" id="ARBA00022777"/>
    </source>
</evidence>
<dbReference type="Pfam" id="PF03770">
    <property type="entry name" value="IPK"/>
    <property type="match status" value="1"/>
</dbReference>
<dbReference type="SUPFAM" id="SSF56104">
    <property type="entry name" value="SAICAR synthase-like"/>
    <property type="match status" value="1"/>
</dbReference>
<gene>
    <name evidence="4" type="ORF">BAU07_17280</name>
</gene>
<evidence type="ECO:0000256" key="3">
    <source>
        <dbReference type="SAM" id="MobiDB-lite"/>
    </source>
</evidence>
<accession>A0A193GF00</accession>
<dbReference type="GO" id="GO:0016301">
    <property type="term" value="F:kinase activity"/>
    <property type="evidence" value="ECO:0007669"/>
    <property type="project" value="UniProtKB-KW"/>
</dbReference>
<keyword evidence="1" id="KW-0808">Transferase</keyword>
<keyword evidence="5" id="KW-1185">Reference proteome</keyword>
<evidence type="ECO:0000313" key="5">
    <source>
        <dbReference type="Proteomes" id="UP000091926"/>
    </source>
</evidence>
<feature type="compositionally biased region" description="Polar residues" evidence="3">
    <location>
        <begin position="1"/>
        <end position="11"/>
    </location>
</feature>
<dbReference type="RefSeq" id="WP_066660008.1">
    <property type="nucleotide sequence ID" value="NZ_CBCSCL010000004.1"/>
</dbReference>
<sequence length="296" mass="32826">MKTRNTQVNSKDPTRGGGAAGHAQSFAVLSDTRLAKRTTVSEAEAYERFGPQLQGALCQDVLAVWRDAWAQTQGLNSSDLIRVSALLKSARLNERVIVFGRIGADIPEHRKIEIDLKIGQSTASRHELMRAGHPHPTWKKIKHTAMDYYTGSRALHGSSRGFRVEGVKVRGRKIQADLLHRSEYTDAGLTMALAEVKDRDATIRTIVALLASVRSELQTARVGFIGSSIFIAIDVDNPARTQVKLIDLAHPVLDAAWPHTYYLKVKQRLDEGMCHLIDWFAINGSRNTPPHPRGRA</sequence>
<dbReference type="GO" id="GO:0032958">
    <property type="term" value="P:inositol phosphate biosynthetic process"/>
    <property type="evidence" value="ECO:0007669"/>
    <property type="project" value="InterPro"/>
</dbReference>
<dbReference type="STRING" id="463014.BAU07_17280"/>
<organism evidence="4 5">
    <name type="scientific">Bordetella flabilis</name>
    <dbReference type="NCBI Taxonomy" id="463014"/>
    <lineage>
        <taxon>Bacteria</taxon>
        <taxon>Pseudomonadati</taxon>
        <taxon>Pseudomonadota</taxon>
        <taxon>Betaproteobacteria</taxon>
        <taxon>Burkholderiales</taxon>
        <taxon>Alcaligenaceae</taxon>
        <taxon>Bordetella</taxon>
    </lineage>
</organism>
<protein>
    <submittedName>
        <fullName evidence="4">Uncharacterized protein</fullName>
    </submittedName>
</protein>
<dbReference type="AlphaFoldDB" id="A0A193GF00"/>
<evidence type="ECO:0000313" key="4">
    <source>
        <dbReference type="EMBL" id="ANN78632.1"/>
    </source>
</evidence>
<keyword evidence="2" id="KW-0418">Kinase</keyword>
<evidence type="ECO:0000256" key="1">
    <source>
        <dbReference type="ARBA" id="ARBA00022679"/>
    </source>
</evidence>
<dbReference type="KEGG" id="bfz:BAU07_17280"/>
<dbReference type="InterPro" id="IPR038286">
    <property type="entry name" value="IPK_sf"/>
</dbReference>
<dbReference type="Gene3D" id="3.30.470.160">
    <property type="entry name" value="Inositol polyphosphate kinase"/>
    <property type="match status" value="1"/>
</dbReference>
<reference evidence="4 5" key="1">
    <citation type="submission" date="2016-06" db="EMBL/GenBank/DDBJ databases">
        <title>Complete genome sequences of Bordetella bronchialis and Bordetella flabilis.</title>
        <authorList>
            <person name="LiPuma J.J."/>
            <person name="Spilker T."/>
        </authorList>
    </citation>
    <scope>NUCLEOTIDE SEQUENCE [LARGE SCALE GENOMIC DNA]</scope>
    <source>
        <strain evidence="4 5">AU10664</strain>
    </source>
</reference>
<dbReference type="EMBL" id="CP016172">
    <property type="protein sequence ID" value="ANN78632.1"/>
    <property type="molecule type" value="Genomic_DNA"/>
</dbReference>
<name>A0A193GF00_9BORD</name>
<proteinExistence type="predicted"/>